<dbReference type="STRING" id="74649.A0A2P6P2A2"/>
<dbReference type="InterPro" id="IPR007656">
    <property type="entry name" value="GTD-bd"/>
</dbReference>
<dbReference type="InterPro" id="IPR039306">
    <property type="entry name" value="MYOB"/>
</dbReference>
<evidence type="ECO:0000256" key="1">
    <source>
        <dbReference type="ARBA" id="ARBA00004167"/>
    </source>
</evidence>
<keyword evidence="5" id="KW-0175">Coiled coil</keyword>
<evidence type="ECO:0000313" key="10">
    <source>
        <dbReference type="Proteomes" id="UP000238479"/>
    </source>
</evidence>
<evidence type="ECO:0000256" key="6">
    <source>
        <dbReference type="SAM" id="MobiDB-lite"/>
    </source>
</evidence>
<feature type="transmembrane region" description="Helical" evidence="7">
    <location>
        <begin position="27"/>
        <end position="51"/>
    </location>
</feature>
<keyword evidence="10" id="KW-1185">Reference proteome</keyword>
<feature type="compositionally biased region" description="Basic and acidic residues" evidence="6">
    <location>
        <begin position="737"/>
        <end position="751"/>
    </location>
</feature>
<evidence type="ECO:0000259" key="8">
    <source>
        <dbReference type="PROSITE" id="PS51775"/>
    </source>
</evidence>
<dbReference type="Proteomes" id="UP000238479">
    <property type="component" value="Chromosome 7"/>
</dbReference>
<accession>A0A2P6P2A2</accession>
<reference evidence="9 10" key="1">
    <citation type="journal article" date="2018" name="Nat. Genet.">
        <title>The Rosa genome provides new insights in the design of modern roses.</title>
        <authorList>
            <person name="Bendahmane M."/>
        </authorList>
    </citation>
    <scope>NUCLEOTIDE SEQUENCE [LARGE SCALE GENOMIC DNA]</scope>
    <source>
        <strain evidence="10">cv. Old Blush</strain>
    </source>
</reference>
<comment type="subcellular location">
    <subcellularLocation>
        <location evidence="1">Membrane</location>
        <topology evidence="1">Single-pass membrane protein</topology>
    </subcellularLocation>
</comment>
<organism evidence="9 10">
    <name type="scientific">Rosa chinensis</name>
    <name type="common">China rose</name>
    <dbReference type="NCBI Taxonomy" id="74649"/>
    <lineage>
        <taxon>Eukaryota</taxon>
        <taxon>Viridiplantae</taxon>
        <taxon>Streptophyta</taxon>
        <taxon>Embryophyta</taxon>
        <taxon>Tracheophyta</taxon>
        <taxon>Spermatophyta</taxon>
        <taxon>Magnoliopsida</taxon>
        <taxon>eudicotyledons</taxon>
        <taxon>Gunneridae</taxon>
        <taxon>Pentapetalae</taxon>
        <taxon>rosids</taxon>
        <taxon>fabids</taxon>
        <taxon>Rosales</taxon>
        <taxon>Rosaceae</taxon>
        <taxon>Rosoideae</taxon>
        <taxon>Rosoideae incertae sedis</taxon>
        <taxon>Rosa</taxon>
    </lineage>
</organism>
<protein>
    <submittedName>
        <fullName evidence="9">Putative Zein-binding domain-containing protein</fullName>
    </submittedName>
</protein>
<dbReference type="GO" id="GO:0080115">
    <property type="term" value="F:myosin XI tail binding"/>
    <property type="evidence" value="ECO:0007669"/>
    <property type="project" value="UniProtKB-ARBA"/>
</dbReference>
<evidence type="ECO:0000256" key="2">
    <source>
        <dbReference type="ARBA" id="ARBA00022692"/>
    </source>
</evidence>
<dbReference type="GO" id="GO:0016020">
    <property type="term" value="C:membrane"/>
    <property type="evidence" value="ECO:0007669"/>
    <property type="project" value="UniProtKB-SubCell"/>
</dbReference>
<keyword evidence="3 7" id="KW-1133">Transmembrane helix</keyword>
<dbReference type="PROSITE" id="PS51775">
    <property type="entry name" value="GTD_BINDING"/>
    <property type="match status" value="1"/>
</dbReference>
<dbReference type="OMA" id="HRNPNFY"/>
<evidence type="ECO:0000256" key="5">
    <source>
        <dbReference type="SAM" id="Coils"/>
    </source>
</evidence>
<comment type="caution">
    <text evidence="9">The sequence shown here is derived from an EMBL/GenBank/DDBJ whole genome shotgun (WGS) entry which is preliminary data.</text>
</comment>
<feature type="region of interest" description="Disordered" evidence="6">
    <location>
        <begin position="203"/>
        <end position="227"/>
    </location>
</feature>
<evidence type="ECO:0000256" key="3">
    <source>
        <dbReference type="ARBA" id="ARBA00022989"/>
    </source>
</evidence>
<feature type="compositionally biased region" description="Basic and acidic residues" evidence="6">
    <location>
        <begin position="760"/>
        <end position="776"/>
    </location>
</feature>
<feature type="domain" description="GTD-binding" evidence="8">
    <location>
        <begin position="339"/>
        <end position="437"/>
    </location>
</feature>
<keyword evidence="4 7" id="KW-0472">Membrane</keyword>
<gene>
    <name evidence="9" type="ORF">RchiOBHm_Chr7g0180061</name>
</gene>
<dbReference type="AlphaFoldDB" id="A0A2P6P2A2"/>
<keyword evidence="2 7" id="KW-0812">Transmembrane</keyword>
<proteinExistence type="predicted"/>
<feature type="compositionally biased region" description="Basic and acidic residues" evidence="6">
    <location>
        <begin position="784"/>
        <end position="802"/>
    </location>
</feature>
<evidence type="ECO:0000313" key="9">
    <source>
        <dbReference type="EMBL" id="PRQ16053.1"/>
    </source>
</evidence>
<feature type="coiled-coil region" evidence="5">
    <location>
        <begin position="373"/>
        <end position="439"/>
    </location>
</feature>
<dbReference type="PANTHER" id="PTHR31448">
    <property type="entry name" value="MYOSIN-BINDING PROTEIN 2"/>
    <property type="match status" value="1"/>
</dbReference>
<name>A0A2P6P2A2_ROSCH</name>
<dbReference type="Gramene" id="PRQ16053">
    <property type="protein sequence ID" value="PRQ16053"/>
    <property type="gene ID" value="RchiOBHm_Chr7g0180061"/>
</dbReference>
<feature type="compositionally biased region" description="Basic and acidic residues" evidence="6">
    <location>
        <begin position="606"/>
        <end position="730"/>
    </location>
</feature>
<evidence type="ECO:0000256" key="7">
    <source>
        <dbReference type="SAM" id="Phobius"/>
    </source>
</evidence>
<dbReference type="EMBL" id="PDCK01000045">
    <property type="protein sequence ID" value="PRQ16053.1"/>
    <property type="molecule type" value="Genomic_DNA"/>
</dbReference>
<dbReference type="Pfam" id="PF04576">
    <property type="entry name" value="Zein-binding"/>
    <property type="match status" value="1"/>
</dbReference>
<dbReference type="PANTHER" id="PTHR31448:SF9">
    <property type="entry name" value="MYOSIN-BINDING PROTEIN 6-RELATED"/>
    <property type="match status" value="1"/>
</dbReference>
<feature type="region of interest" description="Disordered" evidence="6">
    <location>
        <begin position="590"/>
        <end position="811"/>
    </location>
</feature>
<evidence type="ECO:0000256" key="4">
    <source>
        <dbReference type="ARBA" id="ARBA00023136"/>
    </source>
</evidence>
<sequence>MSSNKKTITKGRFTLYVERNMGELSRFMVYAVLEWALIILLFIDGLFAFVANEFAKLFELRYPCWLCSRIDHILVNRGRDFYYNDSICESHKKDVSYLAYCHNHKRLSDIRKMCEACLLSFATEKESDFDTYKSLVGILHKDLECFVEDDEHQIQLSVPAARTWEDAGSIEKSRDSMTIGCSCCGAPLKLSSASSYSKAKSVSGLAQAPTPSPRAPAGRNDDNPGLDLPPIRYPELKFMSDNESELPEDVYGTHMKNQKEDPKAATLPLLTEGDELADDANRTPIYGRGNRFFGIPLSDSAQNSPRVAMRISKKSPLEKSEFALESVDGNLPNDADCDSILHRLKRQVRLDRKSLMALYMELDEERSASAVAANNAMAMITRLQAEKAAVQMEALQYQRMMEEQAEYDQEALEATYDLLAKREDDLRVLEAEIEAYREKYGLLKEFVYKDQDEAGECGTPLSVKYGANNMQNDQAGSAKEENAEAAHGESLKPLKGEKTYLLGRFKKLDKMRNSSSNGFLPDGLNEDEIGNGNKAALTRQLSLLSHLSDRVKALESDTGFLEYAAKTLEKHSEGTKLLTEITQNLQKLRHLVNLPTEEQNKTPPVEQKKEQNKTDSEEQKKEQNKTLPEEQNKKSPEEQKEQSKTPSEEQKEQNKTPPGEQKKEQNKTPPEEQNKAHPEEQKEQSKMPSEEQKEQNKKLPEDQKEQNKTPPEEQKKEQSKTPPEEQKEQSKTPPQEQKNEQSKTPSEEQNKEQNNMPPEEQSKTPPEEQNEQKKTLSNEQNKIPPEEQNKMSPEEQKKEQKDLTSIVKSWF</sequence>